<dbReference type="AlphaFoldDB" id="A0A0C9Q5B1"/>
<organism evidence="4">
    <name type="scientific">Fopius arisanus</name>
    <dbReference type="NCBI Taxonomy" id="64838"/>
    <lineage>
        <taxon>Eukaryota</taxon>
        <taxon>Metazoa</taxon>
        <taxon>Ecdysozoa</taxon>
        <taxon>Arthropoda</taxon>
        <taxon>Hexapoda</taxon>
        <taxon>Insecta</taxon>
        <taxon>Pterygota</taxon>
        <taxon>Neoptera</taxon>
        <taxon>Endopterygota</taxon>
        <taxon>Hymenoptera</taxon>
        <taxon>Apocrita</taxon>
        <taxon>Ichneumonoidea</taxon>
        <taxon>Braconidae</taxon>
        <taxon>Opiinae</taxon>
        <taxon>Fopius</taxon>
    </lineage>
</organism>
<dbReference type="InterPro" id="IPR025714">
    <property type="entry name" value="Methyltranfer_dom"/>
</dbReference>
<evidence type="ECO:0000313" key="4">
    <source>
        <dbReference type="EMBL" id="JAG79005.1"/>
    </source>
</evidence>
<evidence type="ECO:0000313" key="2">
    <source>
        <dbReference type="EMBL" id="JAG78998.1"/>
    </source>
</evidence>
<evidence type="ECO:0000259" key="1">
    <source>
        <dbReference type="Pfam" id="PF13679"/>
    </source>
</evidence>
<dbReference type="EMBL" id="GBYB01009233">
    <property type="protein sequence ID" value="JAG79000.1"/>
    <property type="molecule type" value="Transcribed_RNA"/>
</dbReference>
<feature type="domain" description="Methyltransferase" evidence="1">
    <location>
        <begin position="348"/>
        <end position="470"/>
    </location>
</feature>
<sequence length="578" mass="65769">MEEIYLELFSTEENEFLAPIETLVVLFTMKYCDSRLKITFILTKQSHGVNSYPINLENFSHQILSDEIPENADTCQLPNLKLNSMSLVAGLCACLRQIIKLSIAECPDHFCRNLLGFKTSSLLAPSESSPWTRFCEVELISTLRTHVTSPEIPETIARFEVHMSQPLRLHNIYKYTMSKKFSRDGTVTQDRIVPEHLYAEGSFMTLADTIIFLCINVYLRFFTNPRVLDLIPLTAKWYNKLMTDKHLSRCLSFITLQSTSPLNIDYFLPDVPNQSLYKSDAKRYRPKNKIYTKQEDVENSLEIIKNTGIDLGMSKRPLGADIEIDWDEIPFEANPDGGSLPSTRSKRKYEQLENLSRPVLKLAKPGDVIVDFCSGSGHLGILIAYLRKDCTVILLENKEESLNRSKLRVKKLKLDNVRFYQCNLDYFKGKFDIGMSLHACGVATDLVIQHCIKRDAIFVSCPCCYGSVQNCHHISYPRSNFFKSVIMVRDYLIIGHAADQTHDEKNVKTKQGYHCMSIIDADRKLQAEECGYTVFISKLVPENCTPKNNLLVGIPGDSFVNNCIVSVLENVNLTSSPE</sequence>
<gene>
    <name evidence="4" type="primary">GA10313_0</name>
    <name evidence="3" type="synonym">GA10313_1</name>
    <name evidence="2" type="synonym">GA10313_2</name>
    <name evidence="4" type="ORF">g.41331</name>
    <name evidence="3" type="ORF">g.41335</name>
    <name evidence="2" type="ORF">g.41352</name>
</gene>
<accession>A0A0C9Q5B1</accession>
<reference evidence="4" key="1">
    <citation type="submission" date="2015-01" db="EMBL/GenBank/DDBJ databases">
        <title>Transcriptome Assembly of Fopius arisanus.</title>
        <authorList>
            <person name="Geib S."/>
        </authorList>
    </citation>
    <scope>NUCLEOTIDE SEQUENCE</scope>
</reference>
<dbReference type="Pfam" id="PF13679">
    <property type="entry name" value="Methyltransf_32"/>
    <property type="match status" value="1"/>
</dbReference>
<dbReference type="Gene3D" id="3.40.50.150">
    <property type="entry name" value="Vaccinia Virus protein VP39"/>
    <property type="match status" value="1"/>
</dbReference>
<dbReference type="InterPro" id="IPR029063">
    <property type="entry name" value="SAM-dependent_MTases_sf"/>
</dbReference>
<dbReference type="EMBL" id="GBYB01009231">
    <property type="protein sequence ID" value="JAG78998.1"/>
    <property type="molecule type" value="Transcribed_RNA"/>
</dbReference>
<protein>
    <submittedName>
        <fullName evidence="4">GA10313_0 protein</fullName>
    </submittedName>
    <submittedName>
        <fullName evidence="3">GA10313_1 protein</fullName>
    </submittedName>
    <submittedName>
        <fullName evidence="2">GA10313_2 protein</fullName>
    </submittedName>
</protein>
<name>A0A0C9Q5B1_9HYME</name>
<dbReference type="CDD" id="cd02440">
    <property type="entry name" value="AdoMet_MTases"/>
    <property type="match status" value="1"/>
</dbReference>
<dbReference type="FunFam" id="3.40.50.150:FF:000725">
    <property type="entry name" value="Glutathione S-transferase, C-terminal domain-containing"/>
    <property type="match status" value="1"/>
</dbReference>
<dbReference type="EMBL" id="GBYB01009238">
    <property type="protein sequence ID" value="JAG79005.1"/>
    <property type="molecule type" value="Transcribed_RNA"/>
</dbReference>
<dbReference type="SUPFAM" id="SSF53335">
    <property type="entry name" value="S-adenosyl-L-methionine-dependent methyltransferases"/>
    <property type="match status" value="1"/>
</dbReference>
<dbReference type="PANTHER" id="PTHR13369:SF0">
    <property type="entry name" value="GLUTATHIONE S-TRANSFERASE C-TERMINAL DOMAIN-CONTAINING PROTEIN"/>
    <property type="match status" value="1"/>
</dbReference>
<proteinExistence type="predicted"/>
<dbReference type="PANTHER" id="PTHR13369">
    <property type="match status" value="1"/>
</dbReference>
<evidence type="ECO:0000313" key="3">
    <source>
        <dbReference type="EMBL" id="JAG79000.1"/>
    </source>
</evidence>
<dbReference type="GO" id="GO:0005737">
    <property type="term" value="C:cytoplasm"/>
    <property type="evidence" value="ECO:0007669"/>
    <property type="project" value="TreeGrafter"/>
</dbReference>